<dbReference type="Gene3D" id="1.10.10.2830">
    <property type="match status" value="1"/>
</dbReference>
<organism evidence="3 4">
    <name type="scientific">Andreesenia angusta</name>
    <dbReference type="NCBI Taxonomy" id="39480"/>
    <lineage>
        <taxon>Bacteria</taxon>
        <taxon>Bacillati</taxon>
        <taxon>Bacillota</taxon>
        <taxon>Tissierellia</taxon>
        <taxon>Tissierellales</taxon>
        <taxon>Gottschalkiaceae</taxon>
        <taxon>Andreesenia</taxon>
    </lineage>
</organism>
<dbReference type="AlphaFoldDB" id="A0A1S1V3J4"/>
<dbReference type="Pfam" id="PF02195">
    <property type="entry name" value="ParB_N"/>
    <property type="match status" value="1"/>
</dbReference>
<dbReference type="Gene3D" id="3.90.1530.30">
    <property type="match status" value="1"/>
</dbReference>
<proteinExistence type="predicted"/>
<dbReference type="EMBL" id="MKIE01000018">
    <property type="protein sequence ID" value="OHW61276.1"/>
    <property type="molecule type" value="Genomic_DNA"/>
</dbReference>
<dbReference type="InterPro" id="IPR050336">
    <property type="entry name" value="Chromosome_partition/occlusion"/>
</dbReference>
<dbReference type="Proteomes" id="UP000180254">
    <property type="component" value="Unassembled WGS sequence"/>
</dbReference>
<dbReference type="SMART" id="SM00470">
    <property type="entry name" value="ParB"/>
    <property type="match status" value="1"/>
</dbReference>
<dbReference type="OrthoDB" id="1700487at2"/>
<reference evidence="3 4" key="1">
    <citation type="submission" date="2016-09" db="EMBL/GenBank/DDBJ databases">
        <title>Genome sequence of Eubacterium angustum.</title>
        <authorList>
            <person name="Poehlein A."/>
            <person name="Daniel R."/>
        </authorList>
    </citation>
    <scope>NUCLEOTIDE SEQUENCE [LARGE SCALE GENOMIC DNA]</scope>
    <source>
        <strain evidence="3 4">DSM 1989</strain>
    </source>
</reference>
<sequence>MSSRKSNEEMKKRLQASKDTFDSRGFAGSFKMDHISGDTNIRNVSVDDLVEAPEDWNFYKPLSESKMQELVESIESNGLLHPIVVWEQPDGKYMILAGHNRARAYRMLEEAKGDGSYRKISALIKEKGEIDEDDAKEIIIDTNWVQRSLSAIEKSKSIIEKYAVLEKKKKSGAGRVRNVIAEEYEITGRLVDEYRRLGSLAEELQNMVSDGSLSMTSAAKLALFDVDTQLWMIENYRGKLSRKYTKQLKTGMDREAIRAIFESEGEAETSSVSITLAKDISERYKGLETGQRLEIAKALEELISKL</sequence>
<dbReference type="InterPro" id="IPR003115">
    <property type="entry name" value="ParB_N"/>
</dbReference>
<dbReference type="STRING" id="39480.EUAN_23570"/>
<feature type="region of interest" description="Disordered" evidence="1">
    <location>
        <begin position="1"/>
        <end position="24"/>
    </location>
</feature>
<dbReference type="GO" id="GO:0007059">
    <property type="term" value="P:chromosome segregation"/>
    <property type="evidence" value="ECO:0007669"/>
    <property type="project" value="TreeGrafter"/>
</dbReference>
<evidence type="ECO:0000259" key="2">
    <source>
        <dbReference type="SMART" id="SM00470"/>
    </source>
</evidence>
<protein>
    <submittedName>
        <fullName evidence="3">Nucleoid occlusion protein</fullName>
    </submittedName>
</protein>
<dbReference type="PANTHER" id="PTHR33375">
    <property type="entry name" value="CHROMOSOME-PARTITIONING PROTEIN PARB-RELATED"/>
    <property type="match status" value="1"/>
</dbReference>
<feature type="compositionally biased region" description="Basic and acidic residues" evidence="1">
    <location>
        <begin position="1"/>
        <end position="12"/>
    </location>
</feature>
<feature type="domain" description="ParB-like N-terminal" evidence="2">
    <location>
        <begin position="42"/>
        <end position="144"/>
    </location>
</feature>
<dbReference type="SUPFAM" id="SSF109709">
    <property type="entry name" value="KorB DNA-binding domain-like"/>
    <property type="match status" value="1"/>
</dbReference>
<comment type="caution">
    <text evidence="3">The sequence shown here is derived from an EMBL/GenBank/DDBJ whole genome shotgun (WGS) entry which is preliminary data.</text>
</comment>
<dbReference type="SUPFAM" id="SSF110849">
    <property type="entry name" value="ParB/Sulfiredoxin"/>
    <property type="match status" value="1"/>
</dbReference>
<name>A0A1S1V3J4_9FIRM</name>
<accession>A0A1S1V3J4</accession>
<dbReference type="GO" id="GO:0005694">
    <property type="term" value="C:chromosome"/>
    <property type="evidence" value="ECO:0007669"/>
    <property type="project" value="TreeGrafter"/>
</dbReference>
<evidence type="ECO:0000313" key="4">
    <source>
        <dbReference type="Proteomes" id="UP000180254"/>
    </source>
</evidence>
<evidence type="ECO:0000256" key="1">
    <source>
        <dbReference type="SAM" id="MobiDB-lite"/>
    </source>
</evidence>
<dbReference type="PANTHER" id="PTHR33375:SF1">
    <property type="entry name" value="CHROMOSOME-PARTITIONING PROTEIN PARB-RELATED"/>
    <property type="match status" value="1"/>
</dbReference>
<gene>
    <name evidence="3" type="primary">noc_2</name>
    <name evidence="3" type="ORF">EUAN_23570</name>
</gene>
<evidence type="ECO:0000313" key="3">
    <source>
        <dbReference type="EMBL" id="OHW61276.1"/>
    </source>
</evidence>
<dbReference type="InterPro" id="IPR036086">
    <property type="entry name" value="ParB/Sulfiredoxin_sf"/>
</dbReference>
<keyword evidence="4" id="KW-1185">Reference proteome</keyword>
<dbReference type="RefSeq" id="WP_071064689.1">
    <property type="nucleotide sequence ID" value="NZ_MKIE01000018.1"/>
</dbReference>